<dbReference type="InterPro" id="IPR033911">
    <property type="entry name" value="MetRS_core"/>
</dbReference>
<feature type="compositionally biased region" description="Low complexity" evidence="15">
    <location>
        <begin position="451"/>
        <end position="466"/>
    </location>
</feature>
<gene>
    <name evidence="17" type="primary">metG</name>
    <name evidence="17" type="ORF">GBA65_18750</name>
</gene>
<dbReference type="Proteomes" id="UP000502706">
    <property type="component" value="Chromosome"/>
</dbReference>
<dbReference type="CDD" id="cd00814">
    <property type="entry name" value="MetRS_core"/>
    <property type="match status" value="1"/>
</dbReference>
<comment type="subcellular location">
    <subcellularLocation>
        <location evidence="2">Cytoplasm</location>
    </subcellularLocation>
</comment>
<evidence type="ECO:0000256" key="5">
    <source>
        <dbReference type="ARBA" id="ARBA00018753"/>
    </source>
</evidence>
<evidence type="ECO:0000256" key="1">
    <source>
        <dbReference type="ARBA" id="ARBA00003314"/>
    </source>
</evidence>
<name>A0A6G8Q173_9ACTN</name>
<dbReference type="PRINTS" id="PR01041">
    <property type="entry name" value="TRNASYNTHMET"/>
</dbReference>
<keyword evidence="7 14" id="KW-0436">Ligase</keyword>
<evidence type="ECO:0000313" key="18">
    <source>
        <dbReference type="Proteomes" id="UP000502706"/>
    </source>
</evidence>
<evidence type="ECO:0000256" key="8">
    <source>
        <dbReference type="ARBA" id="ARBA00022741"/>
    </source>
</evidence>
<feature type="compositionally biased region" description="Basic and acidic residues" evidence="15">
    <location>
        <begin position="541"/>
        <end position="575"/>
    </location>
</feature>
<dbReference type="InterPro" id="IPR015413">
    <property type="entry name" value="Methionyl/Leucyl_tRNA_Synth"/>
</dbReference>
<dbReference type="InterPro" id="IPR009080">
    <property type="entry name" value="tRNAsynth_Ia_anticodon-bd"/>
</dbReference>
<evidence type="ECO:0000256" key="12">
    <source>
        <dbReference type="ARBA" id="ARBA00030904"/>
    </source>
</evidence>
<keyword evidence="11 14" id="KW-0030">Aminoacyl-tRNA synthetase</keyword>
<dbReference type="Gene3D" id="1.10.730.10">
    <property type="entry name" value="Isoleucyl-tRNA Synthetase, Domain 1"/>
    <property type="match status" value="1"/>
</dbReference>
<dbReference type="Gene3D" id="3.40.50.620">
    <property type="entry name" value="HUPs"/>
    <property type="match status" value="1"/>
</dbReference>
<evidence type="ECO:0000256" key="11">
    <source>
        <dbReference type="ARBA" id="ARBA00023146"/>
    </source>
</evidence>
<reference evidence="17 18" key="1">
    <citation type="submission" date="2019-10" db="EMBL/GenBank/DDBJ databases">
        <title>Rubrobacter sp nov SCSIO 52915 isolated from a deep-sea sediment in the South China Sea.</title>
        <authorList>
            <person name="Chen R.W."/>
        </authorList>
    </citation>
    <scope>NUCLEOTIDE SEQUENCE [LARGE SCALE GENOMIC DNA]</scope>
    <source>
        <strain evidence="17 18">SCSIO 52915</strain>
    </source>
</reference>
<dbReference type="InterPro" id="IPR014729">
    <property type="entry name" value="Rossmann-like_a/b/a_fold"/>
</dbReference>
<protein>
    <recommendedName>
        <fullName evidence="5">Methionine--tRNA ligase</fullName>
        <ecNumber evidence="4">6.1.1.10</ecNumber>
    </recommendedName>
    <alternativeName>
        <fullName evidence="12">Methionyl-tRNA synthetase</fullName>
    </alternativeName>
</protein>
<dbReference type="GO" id="GO:0004825">
    <property type="term" value="F:methionine-tRNA ligase activity"/>
    <property type="evidence" value="ECO:0007669"/>
    <property type="project" value="UniProtKB-EC"/>
</dbReference>
<feature type="region of interest" description="Disordered" evidence="15">
    <location>
        <begin position="417"/>
        <end position="727"/>
    </location>
</feature>
<organism evidence="17 18">
    <name type="scientific">Rubrobacter marinus</name>
    <dbReference type="NCBI Taxonomy" id="2653852"/>
    <lineage>
        <taxon>Bacteria</taxon>
        <taxon>Bacillati</taxon>
        <taxon>Actinomycetota</taxon>
        <taxon>Rubrobacteria</taxon>
        <taxon>Rubrobacterales</taxon>
        <taxon>Rubrobacteraceae</taxon>
        <taxon>Rubrobacter</taxon>
    </lineage>
</organism>
<comment type="function">
    <text evidence="1">Is required not only for elongation of protein synthesis but also for the initiation of all mRNA translation through initiator tRNA(fMet) aminoacylation.</text>
</comment>
<feature type="domain" description="Methionyl/Leucyl tRNA synthetase" evidence="16">
    <location>
        <begin position="2"/>
        <end position="367"/>
    </location>
</feature>
<dbReference type="GO" id="GO:0005829">
    <property type="term" value="C:cytosol"/>
    <property type="evidence" value="ECO:0007669"/>
    <property type="project" value="TreeGrafter"/>
</dbReference>
<feature type="compositionally biased region" description="Basic and acidic residues" evidence="15">
    <location>
        <begin position="698"/>
        <end position="715"/>
    </location>
</feature>
<evidence type="ECO:0000256" key="15">
    <source>
        <dbReference type="SAM" id="MobiDB-lite"/>
    </source>
</evidence>
<feature type="compositionally biased region" description="Basic and acidic residues" evidence="15">
    <location>
        <begin position="662"/>
        <end position="682"/>
    </location>
</feature>
<keyword evidence="18" id="KW-1185">Reference proteome</keyword>
<evidence type="ECO:0000256" key="13">
    <source>
        <dbReference type="ARBA" id="ARBA00047364"/>
    </source>
</evidence>
<comment type="similarity">
    <text evidence="3">Belongs to the class-I aminoacyl-tRNA synthetase family. MetG type 1 subfamily.</text>
</comment>
<dbReference type="SUPFAM" id="SSF57770">
    <property type="entry name" value="Methionyl-tRNA synthetase (MetRS), Zn-domain"/>
    <property type="match status" value="1"/>
</dbReference>
<dbReference type="NCBIfam" id="TIGR00398">
    <property type="entry name" value="metG"/>
    <property type="match status" value="1"/>
</dbReference>
<dbReference type="PANTHER" id="PTHR45765">
    <property type="entry name" value="METHIONINE--TRNA LIGASE"/>
    <property type="match status" value="1"/>
</dbReference>
<dbReference type="GO" id="GO:0006431">
    <property type="term" value="P:methionyl-tRNA aminoacylation"/>
    <property type="evidence" value="ECO:0007669"/>
    <property type="project" value="InterPro"/>
</dbReference>
<dbReference type="FunFam" id="2.20.28.20:FF:000001">
    <property type="entry name" value="Methionine--tRNA ligase"/>
    <property type="match status" value="1"/>
</dbReference>
<sequence>MVFVGGTDEHGVPITLTAEREGKTPREVVDHWYAHMKETFDRFGVSFDNFSRTSTPLHAANTQLFYEKLKEGGYVSEAESKQMYSPTEGRFLPDRYVEGTCPVCGYKEARGDQCDNCGSWYEAYELIEPHSKITGGPVEVRETTHLYLDLPKFTDRLKAWVSGQDHWRDSVRNFVLGMIGGGLERRPITRDIAWGVPVPEPGFEDKRFYVWFDAPIGYVSSTMEWAENVGEPDRWREYWQEGDTKLVHFIGKDNTVFHAVVWPAMLMGVGEGGDEPYVLPYDVAANEFMNLEVVVDGEPRAMQMSTSRNLAVWLHEALDRFPADLLRFYLASILPETGDVVFSWREFQSRVNSDLIGTLGNYVNRTLSFTEKYFDGSLPRPENLSDEAREVFEDFKELEARYERRMYAQRPRDAFGSFSRWGGAPTASSTPRPLEEPQGGPGRGPRRPLRLRGPARLYRLPRLALRPRSDGDAPGLLRRPDHPRLGPRPAPRGLRRLGRQAPLQEGRGRRGGGRRGEAGERGQGLGGGPPRIRPLPPAVHAGREDEDRQPGDGDGAEGRPQPEDLREPADDHGPEQKPAVAQGRDDRDCRPRALRREVPRDGEGDRHHGGEGDPDQEEPQDDEGGLRGRERQRHARRREETGARQRAAVAQPVHRPGGPEAARGHRGVEDGDARGAEERGEGEPIAQVDPGPVLHLPLGEEAKGGDRGDEQERQVGEQPARGLVPFA</sequence>
<dbReference type="AlphaFoldDB" id="A0A6G8Q173"/>
<dbReference type="EC" id="6.1.1.10" evidence="4"/>
<keyword evidence="6" id="KW-0963">Cytoplasm</keyword>
<keyword evidence="9 14" id="KW-0067">ATP-binding</keyword>
<evidence type="ECO:0000256" key="7">
    <source>
        <dbReference type="ARBA" id="ARBA00022598"/>
    </source>
</evidence>
<evidence type="ECO:0000256" key="4">
    <source>
        <dbReference type="ARBA" id="ARBA00012838"/>
    </source>
</evidence>
<evidence type="ECO:0000256" key="6">
    <source>
        <dbReference type="ARBA" id="ARBA00022490"/>
    </source>
</evidence>
<dbReference type="SUPFAM" id="SSF52374">
    <property type="entry name" value="Nucleotidylyl transferase"/>
    <property type="match status" value="1"/>
</dbReference>
<dbReference type="InterPro" id="IPR014758">
    <property type="entry name" value="Met-tRNA_synth"/>
</dbReference>
<keyword evidence="8 14" id="KW-0547">Nucleotide-binding</keyword>
<keyword evidence="10 14" id="KW-0648">Protein biosynthesis</keyword>
<dbReference type="PANTHER" id="PTHR45765:SF1">
    <property type="entry name" value="METHIONINE--TRNA LIGASE, CYTOPLASMIC"/>
    <property type="match status" value="1"/>
</dbReference>
<feature type="compositionally biased region" description="Acidic residues" evidence="15">
    <location>
        <begin position="612"/>
        <end position="623"/>
    </location>
</feature>
<dbReference type="InterPro" id="IPR023458">
    <property type="entry name" value="Met-tRNA_ligase_1"/>
</dbReference>
<dbReference type="Gene3D" id="2.20.28.20">
    <property type="entry name" value="Methionyl-tRNA synthetase, Zn-domain"/>
    <property type="match status" value="1"/>
</dbReference>
<accession>A0A6G8Q173</accession>
<evidence type="ECO:0000256" key="2">
    <source>
        <dbReference type="ARBA" id="ARBA00004496"/>
    </source>
</evidence>
<comment type="catalytic activity">
    <reaction evidence="13">
        <text>tRNA(Met) + L-methionine + ATP = L-methionyl-tRNA(Met) + AMP + diphosphate</text>
        <dbReference type="Rhea" id="RHEA:13481"/>
        <dbReference type="Rhea" id="RHEA-COMP:9667"/>
        <dbReference type="Rhea" id="RHEA-COMP:9698"/>
        <dbReference type="ChEBI" id="CHEBI:30616"/>
        <dbReference type="ChEBI" id="CHEBI:33019"/>
        <dbReference type="ChEBI" id="CHEBI:57844"/>
        <dbReference type="ChEBI" id="CHEBI:78442"/>
        <dbReference type="ChEBI" id="CHEBI:78530"/>
        <dbReference type="ChEBI" id="CHEBI:456215"/>
        <dbReference type="EC" id="6.1.1.10"/>
    </reaction>
</comment>
<evidence type="ECO:0000313" key="17">
    <source>
        <dbReference type="EMBL" id="QIN80222.1"/>
    </source>
</evidence>
<evidence type="ECO:0000259" key="16">
    <source>
        <dbReference type="Pfam" id="PF09334"/>
    </source>
</evidence>
<feature type="compositionally biased region" description="Basic and acidic residues" evidence="15">
    <location>
        <begin position="583"/>
        <end position="611"/>
    </location>
</feature>
<dbReference type="Pfam" id="PF09334">
    <property type="entry name" value="tRNA-synt_1g"/>
    <property type="match status" value="1"/>
</dbReference>
<dbReference type="SUPFAM" id="SSF47323">
    <property type="entry name" value="Anticodon-binding domain of a subclass of class I aminoacyl-tRNA synthetases"/>
    <property type="match status" value="1"/>
</dbReference>
<evidence type="ECO:0000256" key="10">
    <source>
        <dbReference type="ARBA" id="ARBA00022917"/>
    </source>
</evidence>
<dbReference type="GO" id="GO:0005524">
    <property type="term" value="F:ATP binding"/>
    <property type="evidence" value="ECO:0007669"/>
    <property type="project" value="UniProtKB-KW"/>
</dbReference>
<dbReference type="InterPro" id="IPR029038">
    <property type="entry name" value="MetRS_Zn"/>
</dbReference>
<dbReference type="KEGG" id="rmar:GBA65_18750"/>
<evidence type="ECO:0000256" key="9">
    <source>
        <dbReference type="ARBA" id="ARBA00022840"/>
    </source>
</evidence>
<evidence type="ECO:0000256" key="14">
    <source>
        <dbReference type="RuleBase" id="RU363039"/>
    </source>
</evidence>
<evidence type="ECO:0000256" key="3">
    <source>
        <dbReference type="ARBA" id="ARBA00008258"/>
    </source>
</evidence>
<proteinExistence type="inferred from homology"/>
<dbReference type="EMBL" id="CP045121">
    <property type="protein sequence ID" value="QIN80222.1"/>
    <property type="molecule type" value="Genomic_DNA"/>
</dbReference>